<reference evidence="3" key="1">
    <citation type="submission" date="2016-10" db="EMBL/GenBank/DDBJ databases">
        <authorList>
            <person name="Varghese N."/>
            <person name="Submissions S."/>
        </authorList>
    </citation>
    <scope>NUCLEOTIDE SEQUENCE [LARGE SCALE GENOMIC DNA]</scope>
    <source>
        <strain evidence="3">NLAE-zl-G277</strain>
    </source>
</reference>
<sequence>MVNHLKEATADSCYCSEENLLILKQKGITAYIKLQEHEKKKTRGYKEDIGKYYNMQYRTYEDEVYYICHDGRELRHLRTETRNQNGYTQTYEVYGCSGCTGCEHKKRCLYKYNEETDGNRNKVMKINERWEELKEKSHENIESKQGILNRLIRSIQTESHFGDIKENEDFRRFHYQSMETVYKEFLLYTIGRNMNKYHRFELGILKNTKEN</sequence>
<accession>A0A1I0KGR1</accession>
<keyword evidence="3" id="KW-1185">Reference proteome</keyword>
<proteinExistence type="predicted"/>
<dbReference type="PANTHER" id="PTHR33408">
    <property type="entry name" value="TRANSPOSASE"/>
    <property type="match status" value="1"/>
</dbReference>
<dbReference type="RefSeq" id="WP_242956557.1">
    <property type="nucleotide sequence ID" value="NZ_FOIM01000077.1"/>
</dbReference>
<dbReference type="Pfam" id="PF13751">
    <property type="entry name" value="DDE_Tnp_1_6"/>
    <property type="match status" value="1"/>
</dbReference>
<dbReference type="PANTHER" id="PTHR33408:SF2">
    <property type="entry name" value="TRANSPOSASE DDE DOMAIN-CONTAINING PROTEIN"/>
    <property type="match status" value="1"/>
</dbReference>
<dbReference type="EMBL" id="FOIM01000077">
    <property type="protein sequence ID" value="SEU23077.1"/>
    <property type="molecule type" value="Genomic_DNA"/>
</dbReference>
<dbReference type="Proteomes" id="UP000198508">
    <property type="component" value="Unassembled WGS sequence"/>
</dbReference>
<gene>
    <name evidence="2" type="ORF">SAMN05216313_1778</name>
</gene>
<evidence type="ECO:0000313" key="2">
    <source>
        <dbReference type="EMBL" id="SEU23077.1"/>
    </source>
</evidence>
<dbReference type="InterPro" id="IPR025668">
    <property type="entry name" value="Tnp_DDE_dom"/>
</dbReference>
<evidence type="ECO:0000313" key="3">
    <source>
        <dbReference type="Proteomes" id="UP000198508"/>
    </source>
</evidence>
<dbReference type="STRING" id="460384.SAMN05216313_1778"/>
<organism evidence="2 3">
    <name type="scientific">Enterocloster lavalensis</name>
    <dbReference type="NCBI Taxonomy" id="460384"/>
    <lineage>
        <taxon>Bacteria</taxon>
        <taxon>Bacillati</taxon>
        <taxon>Bacillota</taxon>
        <taxon>Clostridia</taxon>
        <taxon>Lachnospirales</taxon>
        <taxon>Lachnospiraceae</taxon>
        <taxon>Enterocloster</taxon>
    </lineage>
</organism>
<feature type="domain" description="Transposase DDE" evidence="1">
    <location>
        <begin position="67"/>
        <end position="198"/>
    </location>
</feature>
<evidence type="ECO:0000259" key="1">
    <source>
        <dbReference type="Pfam" id="PF13751"/>
    </source>
</evidence>
<dbReference type="AlphaFoldDB" id="A0A1I0KGR1"/>
<name>A0A1I0KGR1_9FIRM</name>
<protein>
    <submittedName>
        <fullName evidence="2">Transposase DDE domain-containing protein</fullName>
    </submittedName>
</protein>